<dbReference type="OrthoDB" id="2664275at2"/>
<dbReference type="Proteomes" id="UP000249890">
    <property type="component" value="Chromosome"/>
</dbReference>
<proteinExistence type="predicted"/>
<evidence type="ECO:0000313" key="1">
    <source>
        <dbReference type="EMBL" id="ASA22688.1"/>
    </source>
</evidence>
<accession>A0A2Z2KTE8</accession>
<dbReference type="AlphaFoldDB" id="A0A2Z2KTE8"/>
<organism evidence="1 2">
    <name type="scientific">Paenibacillus donghaensis</name>
    <dbReference type="NCBI Taxonomy" id="414771"/>
    <lineage>
        <taxon>Bacteria</taxon>
        <taxon>Bacillati</taxon>
        <taxon>Bacillota</taxon>
        <taxon>Bacilli</taxon>
        <taxon>Bacillales</taxon>
        <taxon>Paenibacillaceae</taxon>
        <taxon>Paenibacillus</taxon>
    </lineage>
</organism>
<protein>
    <submittedName>
        <fullName evidence="1">Uncharacterized protein</fullName>
    </submittedName>
</protein>
<dbReference type="EMBL" id="CP021780">
    <property type="protein sequence ID" value="ASA22688.1"/>
    <property type="molecule type" value="Genomic_DNA"/>
</dbReference>
<dbReference type="RefSeq" id="WP_087916686.1">
    <property type="nucleotide sequence ID" value="NZ_CP021780.1"/>
</dbReference>
<gene>
    <name evidence="1" type="ORF">B9T62_18965</name>
</gene>
<sequence>MKNQLSPILKVEKSAFEFWNFVTFVLKNQDDISNIINWCGESKTRREIDEYLSKKRDKDILNRIYTVSDFCSHFNKDSKSALEDLFQEPLNDYKVSQLNQTNAIKIFEIHSDLPPSTWFMDFLLYT</sequence>
<reference evidence="1 2" key="1">
    <citation type="submission" date="2017-06" db="EMBL/GenBank/DDBJ databases">
        <title>Complete genome sequence of Paenibacillus donghaensis KCTC 13049T isolated from East Sea sediment, South Korea.</title>
        <authorList>
            <person name="Jung B.K."/>
            <person name="Hong S.-J."/>
            <person name="Shin J.-H."/>
        </authorList>
    </citation>
    <scope>NUCLEOTIDE SEQUENCE [LARGE SCALE GENOMIC DNA]</scope>
    <source>
        <strain evidence="1 2">KCTC 13049</strain>
    </source>
</reference>
<keyword evidence="2" id="KW-1185">Reference proteome</keyword>
<evidence type="ECO:0000313" key="2">
    <source>
        <dbReference type="Proteomes" id="UP000249890"/>
    </source>
</evidence>
<name>A0A2Z2KTE8_9BACL</name>
<dbReference type="KEGG" id="pdh:B9T62_18965"/>